<feature type="transmembrane region" description="Helical" evidence="7">
    <location>
        <begin position="274"/>
        <end position="293"/>
    </location>
</feature>
<evidence type="ECO:0000313" key="9">
    <source>
        <dbReference type="Proteomes" id="UP000178086"/>
    </source>
</evidence>
<dbReference type="EMBL" id="MELI01000012">
    <property type="protein sequence ID" value="OFW35611.1"/>
    <property type="molecule type" value="Genomic_DNA"/>
</dbReference>
<evidence type="ECO:0000256" key="3">
    <source>
        <dbReference type="ARBA" id="ARBA00022475"/>
    </source>
</evidence>
<evidence type="ECO:0000256" key="6">
    <source>
        <dbReference type="ARBA" id="ARBA00023136"/>
    </source>
</evidence>
<sequence length="451" mass="49689">MRRFAGVDRAVSYSIVARALSIASGLITIPLILTRLTPAEQGFYYTFGSILALQVFLEMGFGTVAIQMVAHDAAHLKIDLKSGVTGPAAHLEHFSATIRFVRNWYAVLFALVAVSLFPIGLWFFSTSGSAGAANWVWPWALMVLWTAGGVFVNCLVAIVEGMGFVAESVRLRLWGGVTQLSLSVLCLLAGFKLYALPAAGIAAISVNFVIAWLLLRNVVRVTAPLGKETRIDWVRDILPFQWRIALSWMSGWFIFNAMLPVVFRQLGPEEAGRFGLAMSILNFISSFAMNWTATKSAIWGQMVARKEWGGMDSLFWKVMPQAVGAALLGSLAAILAVPYLPEWSARFAGRVPGREILLLLCFVAVLNQVTYAEAFYLRAHKREPFLLNSVFTGLAMAVGLFGFSHSSSFSISLYYLMVSVFSFIWGTFIFVKCRASWHSPVPDVKEVLHGT</sequence>
<organism evidence="8 9">
    <name type="scientific">Candidatus Aquicultor primus</name>
    <dbReference type="NCBI Taxonomy" id="1797195"/>
    <lineage>
        <taxon>Bacteria</taxon>
        <taxon>Bacillati</taxon>
        <taxon>Actinomycetota</taxon>
        <taxon>Candidatus Aquicultoria</taxon>
        <taxon>Candidatus Aquicultorales</taxon>
        <taxon>Candidatus Aquicultoraceae</taxon>
        <taxon>Candidatus Aquicultor</taxon>
    </lineage>
</organism>
<name>A0A1F2URP2_9ACTN</name>
<evidence type="ECO:0000313" key="8">
    <source>
        <dbReference type="EMBL" id="OFW35611.1"/>
    </source>
</evidence>
<comment type="similarity">
    <text evidence="2">Belongs to the polysaccharide synthase family.</text>
</comment>
<feature type="transmembrane region" description="Helical" evidence="7">
    <location>
        <begin position="240"/>
        <end position="262"/>
    </location>
</feature>
<gene>
    <name evidence="8" type="ORF">A2074_04100</name>
</gene>
<evidence type="ECO:0000256" key="2">
    <source>
        <dbReference type="ARBA" id="ARBA00007430"/>
    </source>
</evidence>
<evidence type="ECO:0008006" key="10">
    <source>
        <dbReference type="Google" id="ProtNLM"/>
    </source>
</evidence>
<accession>A0A1F2URP2</accession>
<feature type="transmembrane region" description="Helical" evidence="7">
    <location>
        <begin position="104"/>
        <end position="124"/>
    </location>
</feature>
<feature type="transmembrane region" description="Helical" evidence="7">
    <location>
        <begin position="314"/>
        <end position="336"/>
    </location>
</feature>
<proteinExistence type="inferred from homology"/>
<evidence type="ECO:0000256" key="5">
    <source>
        <dbReference type="ARBA" id="ARBA00022989"/>
    </source>
</evidence>
<dbReference type="PANTHER" id="PTHR30250:SF10">
    <property type="entry name" value="LIPOPOLYSACCHARIDE BIOSYNTHESIS PROTEIN WZXC"/>
    <property type="match status" value="1"/>
</dbReference>
<reference evidence="8 9" key="1">
    <citation type="journal article" date="2016" name="Nat. Commun.">
        <title>Thousands of microbial genomes shed light on interconnected biogeochemical processes in an aquifer system.</title>
        <authorList>
            <person name="Anantharaman K."/>
            <person name="Brown C.T."/>
            <person name="Hug L.A."/>
            <person name="Sharon I."/>
            <person name="Castelle C.J."/>
            <person name="Probst A.J."/>
            <person name="Thomas B.C."/>
            <person name="Singh A."/>
            <person name="Wilkins M.J."/>
            <person name="Karaoz U."/>
            <person name="Brodie E.L."/>
            <person name="Williams K.H."/>
            <person name="Hubbard S.S."/>
            <person name="Banfield J.F."/>
        </authorList>
    </citation>
    <scope>NUCLEOTIDE SEQUENCE [LARGE SCALE GENOMIC DNA]</scope>
</reference>
<dbReference type="InterPro" id="IPR050833">
    <property type="entry name" value="Poly_Biosynth_Transport"/>
</dbReference>
<keyword evidence="6 7" id="KW-0472">Membrane</keyword>
<feature type="transmembrane region" description="Helical" evidence="7">
    <location>
        <begin position="136"/>
        <end position="159"/>
    </location>
</feature>
<dbReference type="PANTHER" id="PTHR30250">
    <property type="entry name" value="PST FAMILY PREDICTED COLANIC ACID TRANSPORTER"/>
    <property type="match status" value="1"/>
</dbReference>
<evidence type="ECO:0000256" key="1">
    <source>
        <dbReference type="ARBA" id="ARBA00004651"/>
    </source>
</evidence>
<dbReference type="Proteomes" id="UP000178086">
    <property type="component" value="Unassembled WGS sequence"/>
</dbReference>
<feature type="transmembrane region" description="Helical" evidence="7">
    <location>
        <begin position="356"/>
        <end position="376"/>
    </location>
</feature>
<feature type="transmembrane region" description="Helical" evidence="7">
    <location>
        <begin position="411"/>
        <end position="431"/>
    </location>
</feature>
<keyword evidence="4 7" id="KW-0812">Transmembrane</keyword>
<keyword evidence="5 7" id="KW-1133">Transmembrane helix</keyword>
<dbReference type="AlphaFoldDB" id="A0A1F2URP2"/>
<comment type="caution">
    <text evidence="8">The sequence shown here is derived from an EMBL/GenBank/DDBJ whole genome shotgun (WGS) entry which is preliminary data.</text>
</comment>
<feature type="transmembrane region" description="Helical" evidence="7">
    <location>
        <begin position="197"/>
        <end position="219"/>
    </location>
</feature>
<evidence type="ECO:0000256" key="4">
    <source>
        <dbReference type="ARBA" id="ARBA00022692"/>
    </source>
</evidence>
<feature type="transmembrane region" description="Helical" evidence="7">
    <location>
        <begin position="12"/>
        <end position="33"/>
    </location>
</feature>
<feature type="transmembrane region" description="Helical" evidence="7">
    <location>
        <begin position="171"/>
        <end position="191"/>
    </location>
</feature>
<comment type="subcellular location">
    <subcellularLocation>
        <location evidence="1">Cell membrane</location>
        <topology evidence="1">Multi-pass membrane protein</topology>
    </subcellularLocation>
</comment>
<keyword evidence="3" id="KW-1003">Cell membrane</keyword>
<protein>
    <recommendedName>
        <fullName evidence="10">Polysaccharide biosynthesis protein</fullName>
    </recommendedName>
</protein>
<dbReference type="GO" id="GO:0005886">
    <property type="term" value="C:plasma membrane"/>
    <property type="evidence" value="ECO:0007669"/>
    <property type="project" value="UniProtKB-SubCell"/>
</dbReference>
<feature type="transmembrane region" description="Helical" evidence="7">
    <location>
        <begin position="385"/>
        <end position="405"/>
    </location>
</feature>
<evidence type="ECO:0000256" key="7">
    <source>
        <dbReference type="SAM" id="Phobius"/>
    </source>
</evidence>
<feature type="transmembrane region" description="Helical" evidence="7">
    <location>
        <begin position="45"/>
        <end position="70"/>
    </location>
</feature>